<feature type="transmembrane region" description="Helical" evidence="1">
    <location>
        <begin position="271"/>
        <end position="298"/>
    </location>
</feature>
<dbReference type="GO" id="GO:0006506">
    <property type="term" value="P:GPI anchor biosynthetic process"/>
    <property type="evidence" value="ECO:0007669"/>
    <property type="project" value="InterPro"/>
</dbReference>
<dbReference type="Proteomes" id="UP001107558">
    <property type="component" value="Chromosome 1"/>
</dbReference>
<keyword evidence="1" id="KW-0812">Transmembrane</keyword>
<comment type="caution">
    <text evidence="2">The sequence shown here is derived from an EMBL/GenBank/DDBJ whole genome shotgun (WGS) entry which is preliminary data.</text>
</comment>
<evidence type="ECO:0000256" key="1">
    <source>
        <dbReference type="SAM" id="Phobius"/>
    </source>
</evidence>
<organism evidence="2 3">
    <name type="scientific">Polypedilum vanderplanki</name>
    <name type="common">Sleeping chironomid midge</name>
    <dbReference type="NCBI Taxonomy" id="319348"/>
    <lineage>
        <taxon>Eukaryota</taxon>
        <taxon>Metazoa</taxon>
        <taxon>Ecdysozoa</taxon>
        <taxon>Arthropoda</taxon>
        <taxon>Hexapoda</taxon>
        <taxon>Insecta</taxon>
        <taxon>Pterygota</taxon>
        <taxon>Neoptera</taxon>
        <taxon>Endopterygota</taxon>
        <taxon>Diptera</taxon>
        <taxon>Nematocera</taxon>
        <taxon>Chironomoidea</taxon>
        <taxon>Chironomidae</taxon>
        <taxon>Chironominae</taxon>
        <taxon>Polypedilum</taxon>
        <taxon>Polypedilum</taxon>
    </lineage>
</organism>
<dbReference type="InterPro" id="IPR007720">
    <property type="entry name" value="PigQ/GPI1"/>
</dbReference>
<evidence type="ECO:0000313" key="3">
    <source>
        <dbReference type="Proteomes" id="UP001107558"/>
    </source>
</evidence>
<reference evidence="2" key="1">
    <citation type="submission" date="2021-03" db="EMBL/GenBank/DDBJ databases">
        <title>Chromosome level genome of the anhydrobiotic midge Polypedilum vanderplanki.</title>
        <authorList>
            <person name="Yoshida Y."/>
            <person name="Kikawada T."/>
            <person name="Gusev O."/>
        </authorList>
    </citation>
    <scope>NUCLEOTIDE SEQUENCE</scope>
    <source>
        <strain evidence="2">NIAS01</strain>
        <tissue evidence="2">Whole body or cell culture</tissue>
    </source>
</reference>
<feature type="transmembrane region" description="Helical" evidence="1">
    <location>
        <begin position="377"/>
        <end position="394"/>
    </location>
</feature>
<dbReference type="AlphaFoldDB" id="A0A9J6CFN5"/>
<dbReference type="OrthoDB" id="70250at2759"/>
<dbReference type="Pfam" id="PF05024">
    <property type="entry name" value="Gpi1"/>
    <property type="match status" value="1"/>
</dbReference>
<dbReference type="GO" id="GO:0016020">
    <property type="term" value="C:membrane"/>
    <property type="evidence" value="ECO:0007669"/>
    <property type="project" value="InterPro"/>
</dbReference>
<keyword evidence="1" id="KW-1133">Transmembrane helix</keyword>
<dbReference type="PANTHER" id="PTHR21329">
    <property type="entry name" value="PHOSPHATIDYLINOSITOL N-ACETYLGLUCOSAMINYLTRANSFERASE SUBUNIT Q-RELATED"/>
    <property type="match status" value="1"/>
</dbReference>
<evidence type="ECO:0008006" key="4">
    <source>
        <dbReference type="Google" id="ProtNLM"/>
    </source>
</evidence>
<feature type="transmembrane region" description="Helical" evidence="1">
    <location>
        <begin position="187"/>
        <end position="204"/>
    </location>
</feature>
<name>A0A9J6CFN5_POLVA</name>
<dbReference type="PANTHER" id="PTHR21329:SF3">
    <property type="entry name" value="PHOSPHATIDYLINOSITOL N-ACETYLGLUCOSAMINYLTRANSFERASE SUBUNIT Q"/>
    <property type="match status" value="1"/>
</dbReference>
<keyword evidence="3" id="KW-1185">Reference proteome</keyword>
<sequence>MEIHIYLPNNYNKFKYYYGQKRIETRKTIQIKVYYVTKCTNEFQNNTSNLILLGCCENKDTIANFNLFLNQEREKILNIKLEREKCSGVMIFNYKPTMFKNFRKNDYTNEVTDQYFFLYLANLLQSQEPEHIFQPTKLIYNTLDSFAKIATTILKPFSLVFHKTAIHQHAIIWRREFNEKRQRNGSILFDVLLGLMICFLMYHMQNPESYFMSVTEFILEKLRMLLELLDGSPVGLKLNVQLNNFLLKCFMYHVDLWWNFIIIVEPAIRYLFIPITILGILGFSFQCAMLCDIITLISLHAHCFYIYAAMLYKLELTTLRSLWRMVIGRRLNILKNRVESQKYSNRQLFLATLFFTTLLFLLPTVLVYYFVFAALRMLIYGLTFVLLTLQQMVLKCSLYDYLNWIIGKHSHPENISIDLVSHVIQEQFDLYQFQMTNYKSSPWKSSEFMKTNDDNFNKPIPLDKFFKKLLCGDLMAFSNVE</sequence>
<feature type="transmembrane region" description="Helical" evidence="1">
    <location>
        <begin position="348"/>
        <end position="371"/>
    </location>
</feature>
<gene>
    <name evidence="2" type="ORF">PVAND_010110</name>
</gene>
<protein>
    <recommendedName>
        <fullName evidence="4">Phosphatidylinositol N-acetylglucosaminyltransferase subunit Q</fullName>
    </recommendedName>
</protein>
<keyword evidence="1" id="KW-0472">Membrane</keyword>
<dbReference type="GO" id="GO:0005783">
    <property type="term" value="C:endoplasmic reticulum"/>
    <property type="evidence" value="ECO:0007669"/>
    <property type="project" value="TreeGrafter"/>
</dbReference>
<accession>A0A9J6CFN5</accession>
<dbReference type="EMBL" id="JADBJN010000001">
    <property type="protein sequence ID" value="KAG5680616.1"/>
    <property type="molecule type" value="Genomic_DNA"/>
</dbReference>
<evidence type="ECO:0000313" key="2">
    <source>
        <dbReference type="EMBL" id="KAG5680616.1"/>
    </source>
</evidence>
<proteinExistence type="predicted"/>